<evidence type="ECO:0000256" key="2">
    <source>
        <dbReference type="ARBA" id="ARBA00022801"/>
    </source>
</evidence>
<protein>
    <submittedName>
        <fullName evidence="6">Alanyl dipeptidyl peptidase</fullName>
    </submittedName>
</protein>
<keyword evidence="3" id="KW-0720">Serine protease</keyword>
<dbReference type="Pfam" id="PF07676">
    <property type="entry name" value="PD40"/>
    <property type="match status" value="1"/>
</dbReference>
<keyword evidence="2" id="KW-0378">Hydrolase</keyword>
<dbReference type="PANTHER" id="PTHR42776">
    <property type="entry name" value="SERINE PEPTIDASE S9 FAMILY MEMBER"/>
    <property type="match status" value="1"/>
</dbReference>
<evidence type="ECO:0000256" key="1">
    <source>
        <dbReference type="ARBA" id="ARBA00022729"/>
    </source>
</evidence>
<gene>
    <name evidence="6" type="ORF">AVDCRST_MAG58-461</name>
</gene>
<dbReference type="GO" id="GO:0004252">
    <property type="term" value="F:serine-type endopeptidase activity"/>
    <property type="evidence" value="ECO:0007669"/>
    <property type="project" value="TreeGrafter"/>
</dbReference>
<name>A0A6J4QMK7_9ACTN</name>
<dbReference type="GO" id="GO:0006508">
    <property type="term" value="P:proteolysis"/>
    <property type="evidence" value="ECO:0007669"/>
    <property type="project" value="InterPro"/>
</dbReference>
<organism evidence="6">
    <name type="scientific">uncultured Rubrobacteraceae bacterium</name>
    <dbReference type="NCBI Taxonomy" id="349277"/>
    <lineage>
        <taxon>Bacteria</taxon>
        <taxon>Bacillati</taxon>
        <taxon>Actinomycetota</taxon>
        <taxon>Rubrobacteria</taxon>
        <taxon>Rubrobacterales</taxon>
        <taxon>Rubrobacteraceae</taxon>
        <taxon>environmental samples</taxon>
    </lineage>
</organism>
<feature type="region of interest" description="Disordered" evidence="4">
    <location>
        <begin position="53"/>
        <end position="103"/>
    </location>
</feature>
<dbReference type="EMBL" id="CADCVF010000011">
    <property type="protein sequence ID" value="CAA9446365.1"/>
    <property type="molecule type" value="Genomic_DNA"/>
</dbReference>
<sequence>MTDNKAFAVQDLLALPRLSGLTLSPDGSRLVVSVARPDARGKKYVGALYELDPAGGRAPRRLTRSAPGESGAAFAPDGSLLFVSSRPDPDSGEAEDEAREDKPALWLLPAGGGEARMLAGPPGGVDAVAVSREDGAFVFAAGSHPDTGDWEEDAAREKARKDAGVGAQLFTGYPIRLWDHYLGPRERHLHLAPRPEDDGLKGTGRDLTPAPARSLDMTTFDLTPDARTVVTSRWRETEDPRERALELIAVDAVSEEERVLAGDDDAWYDSPACTPDGRFVVAVREGIPTPDEVVDTTLWLVDLRTGEGRDLLEGFDLWPQAPVWSHDSSAVFFTADEDGRTPAFRVDLDTGAVTRLAGEGAFDSLCPAPDGRTLYALRSTITEPPYPVALDALGADAEPRRLRGFGEPDDLALPERVERVTVEADDGTPVSSWLLLPPGASAEAPAPLATFIHGGPVNSWSGWHWRWNPNVFVDDGWAVLLPDPALSTGYGLGYIRRGWGRWGDIVYGDLMSAVDGAAARDEIDAQKTVAMGGSFGGYMANWIAGHTDRFDALVTHASLWDLESFHGTTDLGVWWEREFGDPYAEPARYREHSPHLHVGNIETPMLVVHGELDYRVPIGEALTLWTDLRRHGVPAKFLYFPDENHWVLKPNNARLWYETVIGFIDHHARGREWTQPGLL</sequence>
<dbReference type="AlphaFoldDB" id="A0A6J4QMK7"/>
<dbReference type="InterPro" id="IPR011659">
    <property type="entry name" value="WD40"/>
</dbReference>
<keyword evidence="1" id="KW-0732">Signal</keyword>
<dbReference type="Gene3D" id="2.120.10.30">
    <property type="entry name" value="TolB, C-terminal domain"/>
    <property type="match status" value="2"/>
</dbReference>
<dbReference type="PANTHER" id="PTHR42776:SF13">
    <property type="entry name" value="DIPEPTIDYL-PEPTIDASE 5"/>
    <property type="match status" value="1"/>
</dbReference>
<reference evidence="6" key="1">
    <citation type="submission" date="2020-02" db="EMBL/GenBank/DDBJ databases">
        <authorList>
            <person name="Meier V. D."/>
        </authorList>
    </citation>
    <scope>NUCLEOTIDE SEQUENCE</scope>
    <source>
        <strain evidence="6">AVDCRST_MAG58</strain>
    </source>
</reference>
<dbReference type="Gene3D" id="3.40.50.1820">
    <property type="entry name" value="alpha/beta hydrolase"/>
    <property type="match status" value="1"/>
</dbReference>
<keyword evidence="3" id="KW-0645">Protease</keyword>
<evidence type="ECO:0000256" key="3">
    <source>
        <dbReference type="ARBA" id="ARBA00022825"/>
    </source>
</evidence>
<accession>A0A6J4QMK7</accession>
<feature type="region of interest" description="Disordered" evidence="4">
    <location>
        <begin position="192"/>
        <end position="212"/>
    </location>
</feature>
<evidence type="ECO:0000256" key="4">
    <source>
        <dbReference type="SAM" id="MobiDB-lite"/>
    </source>
</evidence>
<feature type="domain" description="Peptidase S9 prolyl oligopeptidase catalytic" evidence="5">
    <location>
        <begin position="463"/>
        <end position="669"/>
    </location>
</feature>
<evidence type="ECO:0000259" key="5">
    <source>
        <dbReference type="Pfam" id="PF00326"/>
    </source>
</evidence>
<dbReference type="InterPro" id="IPR001375">
    <property type="entry name" value="Peptidase_S9_cat"/>
</dbReference>
<feature type="compositionally biased region" description="Basic and acidic residues" evidence="4">
    <location>
        <begin position="193"/>
        <end position="204"/>
    </location>
</feature>
<proteinExistence type="predicted"/>
<dbReference type="InterPro" id="IPR029058">
    <property type="entry name" value="AB_hydrolase_fold"/>
</dbReference>
<dbReference type="InterPro" id="IPR011042">
    <property type="entry name" value="6-blade_b-propeller_TolB-like"/>
</dbReference>
<dbReference type="SUPFAM" id="SSF82171">
    <property type="entry name" value="DPP6 N-terminal domain-like"/>
    <property type="match status" value="1"/>
</dbReference>
<dbReference type="Pfam" id="PF00326">
    <property type="entry name" value="Peptidase_S9"/>
    <property type="match status" value="1"/>
</dbReference>
<dbReference type="SUPFAM" id="SSF53474">
    <property type="entry name" value="alpha/beta-Hydrolases"/>
    <property type="match status" value="1"/>
</dbReference>
<evidence type="ECO:0000313" key="6">
    <source>
        <dbReference type="EMBL" id="CAA9446365.1"/>
    </source>
</evidence>